<feature type="compositionally biased region" description="Low complexity" evidence="8">
    <location>
        <begin position="68"/>
        <end position="88"/>
    </location>
</feature>
<evidence type="ECO:0000259" key="9">
    <source>
        <dbReference type="SMART" id="SM01030"/>
    </source>
</evidence>
<dbReference type="InterPro" id="IPR038765">
    <property type="entry name" value="Papain-like_cys_pep_sf"/>
</dbReference>
<reference evidence="12 13" key="1">
    <citation type="submission" date="2013-11" db="EMBL/GenBank/DDBJ databases">
        <title>Genome sequencing of Stegodyphus mimosarum.</title>
        <authorList>
            <person name="Bechsgaard J."/>
        </authorList>
    </citation>
    <scope>NUCLEOTIDE SEQUENCE [LARGE SCALE GENOMIC DNA]</scope>
</reference>
<evidence type="ECO:0000259" key="11">
    <source>
        <dbReference type="SMART" id="SM01032"/>
    </source>
</evidence>
<name>A0A087UDJ9_STEMI</name>
<dbReference type="OrthoDB" id="300780at2759"/>
<dbReference type="FunFam" id="3.30.70.2460:FF:000001">
    <property type="entry name" value="DNA repair protein Rad4 family"/>
    <property type="match status" value="1"/>
</dbReference>
<dbReference type="Pfam" id="PF10403">
    <property type="entry name" value="BHD_1"/>
    <property type="match status" value="1"/>
</dbReference>
<dbReference type="PANTHER" id="PTHR12135">
    <property type="entry name" value="DNA REPAIR PROTEIN XP-C / RAD4"/>
    <property type="match status" value="1"/>
</dbReference>
<dbReference type="GO" id="GO:0006298">
    <property type="term" value="P:mismatch repair"/>
    <property type="evidence" value="ECO:0007669"/>
    <property type="project" value="TreeGrafter"/>
</dbReference>
<dbReference type="Pfam" id="PF10405">
    <property type="entry name" value="BHD_3"/>
    <property type="match status" value="1"/>
</dbReference>
<evidence type="ECO:0000256" key="7">
    <source>
        <dbReference type="ARBA" id="ARBA00023242"/>
    </source>
</evidence>
<dbReference type="OMA" id="WICIECI"/>
<keyword evidence="13" id="KW-1185">Reference proteome</keyword>
<evidence type="ECO:0000256" key="8">
    <source>
        <dbReference type="SAM" id="MobiDB-lite"/>
    </source>
</evidence>
<organism evidence="12 13">
    <name type="scientific">Stegodyphus mimosarum</name>
    <name type="common">African social velvet spider</name>
    <dbReference type="NCBI Taxonomy" id="407821"/>
    <lineage>
        <taxon>Eukaryota</taxon>
        <taxon>Metazoa</taxon>
        <taxon>Ecdysozoa</taxon>
        <taxon>Arthropoda</taxon>
        <taxon>Chelicerata</taxon>
        <taxon>Arachnida</taxon>
        <taxon>Araneae</taxon>
        <taxon>Araneomorphae</taxon>
        <taxon>Entelegynae</taxon>
        <taxon>Eresoidea</taxon>
        <taxon>Eresidae</taxon>
        <taxon>Stegodyphus</taxon>
    </lineage>
</organism>
<dbReference type="Gene3D" id="2.20.20.110">
    <property type="entry name" value="Rad4, beta-hairpin domain BHD1"/>
    <property type="match status" value="1"/>
</dbReference>
<dbReference type="InterPro" id="IPR018328">
    <property type="entry name" value="Rad4_beta-hairpin_dom3"/>
</dbReference>
<dbReference type="SUPFAM" id="SSF54001">
    <property type="entry name" value="Cysteine proteinases"/>
    <property type="match status" value="1"/>
</dbReference>
<dbReference type="SMART" id="SM01032">
    <property type="entry name" value="BHD_3"/>
    <property type="match status" value="1"/>
</dbReference>
<gene>
    <name evidence="12" type="ORF">X975_24796</name>
</gene>
<dbReference type="InterPro" id="IPR018327">
    <property type="entry name" value="BHD_2"/>
</dbReference>
<dbReference type="Pfam" id="PF03835">
    <property type="entry name" value="Rad4"/>
    <property type="match status" value="1"/>
</dbReference>
<dbReference type="EMBL" id="KK119349">
    <property type="protein sequence ID" value="KFM75438.1"/>
    <property type="molecule type" value="Genomic_DNA"/>
</dbReference>
<comment type="subcellular location">
    <subcellularLocation>
        <location evidence="1">Nucleus</location>
    </subcellularLocation>
</comment>
<dbReference type="GO" id="GO:0000111">
    <property type="term" value="C:nucleotide-excision repair factor 2 complex"/>
    <property type="evidence" value="ECO:0007669"/>
    <property type="project" value="TreeGrafter"/>
</dbReference>
<dbReference type="Gene3D" id="3.30.70.2460">
    <property type="entry name" value="Rad4, beta-hairpin domain BHD3"/>
    <property type="match status" value="1"/>
</dbReference>
<dbReference type="PANTHER" id="PTHR12135:SF0">
    <property type="entry name" value="DNA REPAIR PROTEIN COMPLEMENTING XP-C CELLS"/>
    <property type="match status" value="1"/>
</dbReference>
<evidence type="ECO:0000256" key="5">
    <source>
        <dbReference type="ARBA" id="ARBA00023125"/>
    </source>
</evidence>
<keyword evidence="4" id="KW-0227">DNA damage</keyword>
<dbReference type="AlphaFoldDB" id="A0A087UDJ9"/>
<dbReference type="GO" id="GO:0006289">
    <property type="term" value="P:nucleotide-excision repair"/>
    <property type="evidence" value="ECO:0007669"/>
    <property type="project" value="InterPro"/>
</dbReference>
<keyword evidence="3" id="KW-0597">Phosphoprotein</keyword>
<dbReference type="GO" id="GO:0003697">
    <property type="term" value="F:single-stranded DNA binding"/>
    <property type="evidence" value="ECO:0007669"/>
    <property type="project" value="TreeGrafter"/>
</dbReference>
<dbReference type="GO" id="GO:0071942">
    <property type="term" value="C:XPC complex"/>
    <property type="evidence" value="ECO:0007669"/>
    <property type="project" value="TreeGrafter"/>
</dbReference>
<dbReference type="InterPro" id="IPR042488">
    <property type="entry name" value="Rad4_BHD3_sf"/>
</dbReference>
<dbReference type="InterPro" id="IPR018325">
    <property type="entry name" value="Rad4/PNGase_transGLS-fold"/>
</dbReference>
<comment type="similarity">
    <text evidence="2">Belongs to the XPC family.</text>
</comment>
<dbReference type="InterPro" id="IPR018326">
    <property type="entry name" value="Rad4_beta-hairpin_dom1"/>
</dbReference>
<feature type="domain" description="Rad4 beta-hairpin" evidence="10">
    <location>
        <begin position="349"/>
        <end position="405"/>
    </location>
</feature>
<dbReference type="Gene3D" id="3.90.260.10">
    <property type="entry name" value="Transglutaminase-like"/>
    <property type="match status" value="1"/>
</dbReference>
<dbReference type="STRING" id="407821.A0A087UDJ9"/>
<evidence type="ECO:0000256" key="4">
    <source>
        <dbReference type="ARBA" id="ARBA00022763"/>
    </source>
</evidence>
<protein>
    <submittedName>
        <fullName evidence="12">DNA repair protein complementing XP-C cells-like protein</fullName>
    </submittedName>
</protein>
<dbReference type="GO" id="GO:0005737">
    <property type="term" value="C:cytoplasm"/>
    <property type="evidence" value="ECO:0007669"/>
    <property type="project" value="TreeGrafter"/>
</dbReference>
<dbReference type="InterPro" id="IPR018026">
    <property type="entry name" value="DNA_repair_Rad4-like"/>
</dbReference>
<evidence type="ECO:0000259" key="10">
    <source>
        <dbReference type="SMART" id="SM01031"/>
    </source>
</evidence>
<proteinExistence type="inferred from homology"/>
<evidence type="ECO:0000256" key="1">
    <source>
        <dbReference type="ARBA" id="ARBA00004123"/>
    </source>
</evidence>
<dbReference type="NCBIfam" id="TIGR00605">
    <property type="entry name" value="rad4"/>
    <property type="match status" value="1"/>
</dbReference>
<feature type="compositionally biased region" description="Basic and acidic residues" evidence="8">
    <location>
        <begin position="138"/>
        <end position="156"/>
    </location>
</feature>
<keyword evidence="6" id="KW-0234">DNA repair</keyword>
<dbReference type="FunFam" id="2.20.20.110:FF:000001">
    <property type="entry name" value="DNA repair protein complementing XP-C cells"/>
    <property type="match status" value="1"/>
</dbReference>
<accession>A0A087UDJ9</accession>
<feature type="compositionally biased region" description="Basic and acidic residues" evidence="8">
    <location>
        <begin position="96"/>
        <end position="117"/>
    </location>
</feature>
<evidence type="ECO:0000313" key="13">
    <source>
        <dbReference type="Proteomes" id="UP000054359"/>
    </source>
</evidence>
<keyword evidence="5" id="KW-0238">DNA-binding</keyword>
<feature type="non-terminal residue" evidence="12">
    <location>
        <position position="519"/>
    </location>
</feature>
<keyword evidence="7" id="KW-0539">Nucleus</keyword>
<feature type="domain" description="Rad4 beta-hairpin" evidence="11">
    <location>
        <begin position="412"/>
        <end position="486"/>
    </location>
</feature>
<dbReference type="GO" id="GO:0003684">
    <property type="term" value="F:damaged DNA binding"/>
    <property type="evidence" value="ECO:0007669"/>
    <property type="project" value="InterPro"/>
</dbReference>
<evidence type="ECO:0000313" key="12">
    <source>
        <dbReference type="EMBL" id="KFM75438.1"/>
    </source>
</evidence>
<dbReference type="SMART" id="SM01030">
    <property type="entry name" value="BHD_1"/>
    <property type="match status" value="1"/>
</dbReference>
<dbReference type="Proteomes" id="UP000054359">
    <property type="component" value="Unassembled WGS sequence"/>
</dbReference>
<dbReference type="SMART" id="SM01031">
    <property type="entry name" value="BHD_2"/>
    <property type="match status" value="1"/>
</dbReference>
<sequence length="519" mass="59673">MIKNFERKKSLNASEYNLMFIVIARTLGFKARFCVSFYPITYKAQNLLKKPQSKERSTCKKKVKPEKSTVTASTSSSANKGKSSSTANETPKIRKAKTETKGSEAKKEKTEKMNRPERSKKKSYKISSDEGDDDDRDEDFKVEDKNNSDEDTDTKRKNPCRSRGASKTPNRKVLSSDSEPVSPVQAGYDSDKIICWAEVFSKSDKQWVSVDCVNKIVNKPYDVEKTIPQPVTYILAYDNYSNVKDVTRRYCAEYMTCTLKLRVDPDWWEETLEPFLPPNTKLDKEEEKKLDMVLSNKPLPTTVAGFKNHPLYALKRHLLKFEGIYPPDAPTVGFLRGEPIYPRECVVQLHSRETWIKEARVVRVGEEPYKIVKARPKWDRIAGVMRTDLPLELFGHWQTDDYEPPVAKDGKVPRNEYGNVELFKPCMLPKGTVHLQIPGLNRIARKLGIDCSPAVVGFDGHKGSVHPVFDGFIICKEYKDTILAAWEEEQENARKREEEKREKRIYGNWKKLIRGLLIR</sequence>
<feature type="compositionally biased region" description="Polar residues" evidence="8">
    <location>
        <begin position="165"/>
        <end position="179"/>
    </location>
</feature>
<dbReference type="Pfam" id="PF10404">
    <property type="entry name" value="BHD_2"/>
    <property type="match status" value="1"/>
</dbReference>
<dbReference type="InterPro" id="IPR036985">
    <property type="entry name" value="Transglutaminase-like_sf"/>
</dbReference>
<evidence type="ECO:0000256" key="6">
    <source>
        <dbReference type="ARBA" id="ARBA00023204"/>
    </source>
</evidence>
<feature type="region of interest" description="Disordered" evidence="8">
    <location>
        <begin position="49"/>
        <end position="184"/>
    </location>
</feature>
<evidence type="ECO:0000256" key="2">
    <source>
        <dbReference type="ARBA" id="ARBA00009525"/>
    </source>
</evidence>
<dbReference type="InterPro" id="IPR004583">
    <property type="entry name" value="DNA_repair_Rad4"/>
</dbReference>
<feature type="domain" description="Rad4 beta-hairpin" evidence="9">
    <location>
        <begin position="295"/>
        <end position="347"/>
    </location>
</feature>
<evidence type="ECO:0000256" key="3">
    <source>
        <dbReference type="ARBA" id="ARBA00022553"/>
    </source>
</evidence>